<proteinExistence type="predicted"/>
<keyword evidence="4" id="KW-1185">Reference proteome</keyword>
<dbReference type="PANTHER" id="PTHR21377">
    <property type="entry name" value="PROTEIN FAM210B, MITOCHONDRIAL"/>
    <property type="match status" value="1"/>
</dbReference>
<evidence type="ECO:0000256" key="1">
    <source>
        <dbReference type="SAM" id="Phobius"/>
    </source>
</evidence>
<keyword evidence="1" id="KW-1133">Transmembrane helix</keyword>
<dbReference type="GO" id="GO:0005739">
    <property type="term" value="C:mitochondrion"/>
    <property type="evidence" value="ECO:0007669"/>
    <property type="project" value="TreeGrafter"/>
</dbReference>
<dbReference type="PANTHER" id="PTHR21377:SF0">
    <property type="entry name" value="PROTEIN FAM210B, MITOCHONDRIAL"/>
    <property type="match status" value="1"/>
</dbReference>
<organism evidence="3 4">
    <name type="scientific">Thamnocephalis sphaerospora</name>
    <dbReference type="NCBI Taxonomy" id="78915"/>
    <lineage>
        <taxon>Eukaryota</taxon>
        <taxon>Fungi</taxon>
        <taxon>Fungi incertae sedis</taxon>
        <taxon>Zoopagomycota</taxon>
        <taxon>Zoopagomycotina</taxon>
        <taxon>Zoopagomycetes</taxon>
        <taxon>Zoopagales</taxon>
        <taxon>Sigmoideomycetaceae</taxon>
        <taxon>Thamnocephalis</taxon>
    </lineage>
</organism>
<dbReference type="InterPro" id="IPR045866">
    <property type="entry name" value="FAM210A/B-like"/>
</dbReference>
<accession>A0A4P9XMQ2</accession>
<keyword evidence="1" id="KW-0812">Transmembrane</keyword>
<name>A0A4P9XMQ2_9FUNG</name>
<protein>
    <recommendedName>
        <fullName evidence="2">DUF1279 domain-containing protein</fullName>
    </recommendedName>
</protein>
<dbReference type="Proteomes" id="UP000271241">
    <property type="component" value="Unassembled WGS sequence"/>
</dbReference>
<evidence type="ECO:0000259" key="2">
    <source>
        <dbReference type="Pfam" id="PF06916"/>
    </source>
</evidence>
<gene>
    <name evidence="3" type="ORF">THASP1DRAFT_31017</name>
</gene>
<feature type="transmembrane region" description="Helical" evidence="1">
    <location>
        <begin position="133"/>
        <end position="157"/>
    </location>
</feature>
<feature type="domain" description="DUF1279" evidence="2">
    <location>
        <begin position="127"/>
        <end position="252"/>
    </location>
</feature>
<dbReference type="Pfam" id="PF06916">
    <property type="entry name" value="FAM210A-B_dom"/>
    <property type="match status" value="1"/>
</dbReference>
<dbReference type="OrthoDB" id="426386at2759"/>
<evidence type="ECO:0000313" key="3">
    <source>
        <dbReference type="EMBL" id="RKP07166.1"/>
    </source>
</evidence>
<dbReference type="EMBL" id="KZ992756">
    <property type="protein sequence ID" value="RKP07166.1"/>
    <property type="molecule type" value="Genomic_DNA"/>
</dbReference>
<dbReference type="InterPro" id="IPR009688">
    <property type="entry name" value="FAM210A/B-like_dom"/>
</dbReference>
<dbReference type="AlphaFoldDB" id="A0A4P9XMQ2"/>
<evidence type="ECO:0000313" key="4">
    <source>
        <dbReference type="Proteomes" id="UP000271241"/>
    </source>
</evidence>
<sequence length="306" mass="31583">MLLHRVVRASTAARLRPVVPSVYPTAASTRHGLLSSLRASPVRSMSLRTVRPTLAPYALALEASSAPLRLQPVSARMVGTLERTAVVCRPAAVAQFTTAATAGEQSSGGNTGGQEQGKGTEKKMGTFRRMVTMYGRIAIVLYLAVSAVDFLCCFLLVKAAGAEQVLKMEVWLKKNLGKYGLFPTGAGDAVAGRVQDEAETEATRLATASEIIAAEKADGSQGPTLATLALVAYGVHKLLTPLRAALTAMLLPPVAKRFGHITWLVGKKTVAATAAAAAAKAATGSKTAAAGAAAAASKVAGKAPRH</sequence>
<reference evidence="4" key="1">
    <citation type="journal article" date="2018" name="Nat. Microbiol.">
        <title>Leveraging single-cell genomics to expand the fungal tree of life.</title>
        <authorList>
            <person name="Ahrendt S.R."/>
            <person name="Quandt C.A."/>
            <person name="Ciobanu D."/>
            <person name="Clum A."/>
            <person name="Salamov A."/>
            <person name="Andreopoulos B."/>
            <person name="Cheng J.F."/>
            <person name="Woyke T."/>
            <person name="Pelin A."/>
            <person name="Henrissat B."/>
            <person name="Reynolds N.K."/>
            <person name="Benny G.L."/>
            <person name="Smith M.E."/>
            <person name="James T.Y."/>
            <person name="Grigoriev I.V."/>
        </authorList>
    </citation>
    <scope>NUCLEOTIDE SEQUENCE [LARGE SCALE GENOMIC DNA]</scope>
    <source>
        <strain evidence="4">RSA 1356</strain>
    </source>
</reference>
<keyword evidence="1" id="KW-0472">Membrane</keyword>